<evidence type="ECO:0000256" key="1">
    <source>
        <dbReference type="ARBA" id="ARBA00022500"/>
    </source>
</evidence>
<evidence type="ECO:0000256" key="6">
    <source>
        <dbReference type="SAM" id="MobiDB-lite"/>
    </source>
</evidence>
<proteinExistence type="predicted"/>
<dbReference type="GO" id="GO:0008984">
    <property type="term" value="F:protein-glutamate methylesterase activity"/>
    <property type="evidence" value="ECO:0007669"/>
    <property type="project" value="UniProtKB-EC"/>
</dbReference>
<keyword evidence="1 5" id="KW-0145">Chemotaxis</keyword>
<dbReference type="InterPro" id="IPR008248">
    <property type="entry name" value="CheB-like"/>
</dbReference>
<dbReference type="AlphaFoldDB" id="A0A1I3G7R2"/>
<dbReference type="SUPFAM" id="SSF52172">
    <property type="entry name" value="CheY-like"/>
    <property type="match status" value="1"/>
</dbReference>
<evidence type="ECO:0000256" key="3">
    <source>
        <dbReference type="ARBA" id="ARBA00039140"/>
    </source>
</evidence>
<evidence type="ECO:0000256" key="5">
    <source>
        <dbReference type="PROSITE-ProRule" id="PRU00050"/>
    </source>
</evidence>
<dbReference type="InterPro" id="IPR011006">
    <property type="entry name" value="CheY-like_superfamily"/>
</dbReference>
<dbReference type="InterPro" id="IPR000673">
    <property type="entry name" value="Sig_transdc_resp-reg_Me-estase"/>
</dbReference>
<dbReference type="OrthoDB" id="9793421at2"/>
<comment type="catalytic activity">
    <reaction evidence="4">
        <text>[protein]-L-glutamate 5-O-methyl ester + H2O = L-glutamyl-[protein] + methanol + H(+)</text>
        <dbReference type="Rhea" id="RHEA:23236"/>
        <dbReference type="Rhea" id="RHEA-COMP:10208"/>
        <dbReference type="Rhea" id="RHEA-COMP:10311"/>
        <dbReference type="ChEBI" id="CHEBI:15377"/>
        <dbReference type="ChEBI" id="CHEBI:15378"/>
        <dbReference type="ChEBI" id="CHEBI:17790"/>
        <dbReference type="ChEBI" id="CHEBI:29973"/>
        <dbReference type="ChEBI" id="CHEBI:82795"/>
        <dbReference type="EC" id="3.1.1.61"/>
    </reaction>
</comment>
<reference evidence="8 9" key="1">
    <citation type="submission" date="2016-10" db="EMBL/GenBank/DDBJ databases">
        <authorList>
            <person name="de Groot N.N."/>
        </authorList>
    </citation>
    <scope>NUCLEOTIDE SEQUENCE [LARGE SCALE GENOMIC DNA]</scope>
    <source>
        <strain evidence="8 9">Z108</strain>
    </source>
</reference>
<dbReference type="RefSeq" id="WP_082336273.1">
    <property type="nucleotide sequence ID" value="NZ_FOQK01000020.1"/>
</dbReference>
<sequence length="371" mass="39567">MVTIRVLVMEPSATARDTVLAGIRSRLAGAQLEGATEMDDAIMKIRMFKPDVIVLNLFLGIQQADNQMFLSLVVHMTEAPVVTYGMLAKTRSCAESMGAFSYLAKPKPGADKTIFFDELAASIRAACEKNGTKGQSIGRSATVARDIWPAQRQAPPKPDAVPLSDGAAPTGTRPAIRHTNVPIRIIAIGSSTGGTKALSDILPSLRPPLPPIVIAQHIPPLFSERLAERLNNECRLHVKEAEAGDIVRSNTVYIAPGHKHMTLKRIDGGFQLDCQPGRPVHGVCPSADVLFHSVAQAAGDTALGIILTGMGRDGAEGLLDMLRCGARTIGQDKLSSVVYGMPKAAFDIGAVEQQVPLAKIARTIQELCSKD</sequence>
<evidence type="ECO:0000256" key="2">
    <source>
        <dbReference type="ARBA" id="ARBA00022801"/>
    </source>
</evidence>
<dbReference type="PANTHER" id="PTHR42872">
    <property type="entry name" value="PROTEIN-GLUTAMATE METHYLESTERASE/PROTEIN-GLUTAMINE GLUTAMINASE"/>
    <property type="match status" value="1"/>
</dbReference>
<evidence type="ECO:0000256" key="4">
    <source>
        <dbReference type="ARBA" id="ARBA00048267"/>
    </source>
</evidence>
<evidence type="ECO:0000313" key="8">
    <source>
        <dbReference type="EMBL" id="SFI19272.1"/>
    </source>
</evidence>
<dbReference type="Proteomes" id="UP000183639">
    <property type="component" value="Unassembled WGS sequence"/>
</dbReference>
<accession>A0A1I3G7R2</accession>
<evidence type="ECO:0000313" key="9">
    <source>
        <dbReference type="Proteomes" id="UP000183639"/>
    </source>
</evidence>
<keyword evidence="2 5" id="KW-0378">Hydrolase</keyword>
<dbReference type="GO" id="GO:0006935">
    <property type="term" value="P:chemotaxis"/>
    <property type="evidence" value="ECO:0007669"/>
    <property type="project" value="UniProtKB-UniRule"/>
</dbReference>
<feature type="active site" evidence="5">
    <location>
        <position position="191"/>
    </location>
</feature>
<dbReference type="Pfam" id="PF01339">
    <property type="entry name" value="CheB_methylest"/>
    <property type="match status" value="1"/>
</dbReference>
<feature type="domain" description="CheB-type methylesterase" evidence="7">
    <location>
        <begin position="182"/>
        <end position="371"/>
    </location>
</feature>
<dbReference type="PROSITE" id="PS50122">
    <property type="entry name" value="CHEB"/>
    <property type="match status" value="1"/>
</dbReference>
<name>A0A1I3G7R2_SELRU</name>
<feature type="active site" evidence="5">
    <location>
        <position position="217"/>
    </location>
</feature>
<dbReference type="Gene3D" id="3.40.50.180">
    <property type="entry name" value="Methylesterase CheB, C-terminal domain"/>
    <property type="match status" value="1"/>
</dbReference>
<feature type="region of interest" description="Disordered" evidence="6">
    <location>
        <begin position="152"/>
        <end position="174"/>
    </location>
</feature>
<evidence type="ECO:0000259" key="7">
    <source>
        <dbReference type="PROSITE" id="PS50122"/>
    </source>
</evidence>
<feature type="active site" evidence="5">
    <location>
        <position position="313"/>
    </location>
</feature>
<dbReference type="GO" id="GO:0000156">
    <property type="term" value="F:phosphorelay response regulator activity"/>
    <property type="evidence" value="ECO:0007669"/>
    <property type="project" value="InterPro"/>
</dbReference>
<organism evidence="8 9">
    <name type="scientific">Selenomonas ruminantium</name>
    <dbReference type="NCBI Taxonomy" id="971"/>
    <lineage>
        <taxon>Bacteria</taxon>
        <taxon>Bacillati</taxon>
        <taxon>Bacillota</taxon>
        <taxon>Negativicutes</taxon>
        <taxon>Selenomonadales</taxon>
        <taxon>Selenomonadaceae</taxon>
        <taxon>Selenomonas</taxon>
    </lineage>
</organism>
<gene>
    <name evidence="8" type="ORF">SAMN04487861_12042</name>
</gene>
<protein>
    <recommendedName>
        <fullName evidence="3">protein-glutamate methylesterase</fullName>
        <ecNumber evidence="3">3.1.1.61</ecNumber>
    </recommendedName>
</protein>
<dbReference type="CDD" id="cd16432">
    <property type="entry name" value="CheB_Rec"/>
    <property type="match status" value="1"/>
</dbReference>
<dbReference type="GO" id="GO:0005737">
    <property type="term" value="C:cytoplasm"/>
    <property type="evidence" value="ECO:0007669"/>
    <property type="project" value="InterPro"/>
</dbReference>
<dbReference type="EC" id="3.1.1.61" evidence="3"/>
<dbReference type="PANTHER" id="PTHR42872:SF6">
    <property type="entry name" value="PROTEIN-GLUTAMATE METHYLESTERASE_PROTEIN-GLUTAMINE GLUTAMINASE"/>
    <property type="match status" value="1"/>
</dbReference>
<dbReference type="PIRSF" id="PIRSF000876">
    <property type="entry name" value="RR_chemtxs_CheB"/>
    <property type="match status" value="1"/>
</dbReference>
<dbReference type="InterPro" id="IPR035909">
    <property type="entry name" value="CheB_C"/>
</dbReference>
<dbReference type="EMBL" id="FOQK01000020">
    <property type="protein sequence ID" value="SFI19272.1"/>
    <property type="molecule type" value="Genomic_DNA"/>
</dbReference>
<dbReference type="SUPFAM" id="SSF52738">
    <property type="entry name" value="Methylesterase CheB, C-terminal domain"/>
    <property type="match status" value="1"/>
</dbReference>